<organism evidence="1 2">
    <name type="scientific">Gigaspora rosea</name>
    <dbReference type="NCBI Taxonomy" id="44941"/>
    <lineage>
        <taxon>Eukaryota</taxon>
        <taxon>Fungi</taxon>
        <taxon>Fungi incertae sedis</taxon>
        <taxon>Mucoromycota</taxon>
        <taxon>Glomeromycotina</taxon>
        <taxon>Glomeromycetes</taxon>
        <taxon>Diversisporales</taxon>
        <taxon>Gigasporaceae</taxon>
        <taxon>Gigaspora</taxon>
    </lineage>
</organism>
<accession>A0A397V539</accession>
<dbReference type="Proteomes" id="UP000266673">
    <property type="component" value="Unassembled WGS sequence"/>
</dbReference>
<proteinExistence type="predicted"/>
<evidence type="ECO:0000313" key="2">
    <source>
        <dbReference type="Proteomes" id="UP000266673"/>
    </source>
</evidence>
<evidence type="ECO:0000313" key="1">
    <source>
        <dbReference type="EMBL" id="RIB15063.1"/>
    </source>
</evidence>
<dbReference type="STRING" id="44941.A0A397V539"/>
<dbReference type="OrthoDB" id="2372507at2759"/>
<dbReference type="AlphaFoldDB" id="A0A397V539"/>
<dbReference type="EMBL" id="QKWP01000774">
    <property type="protein sequence ID" value="RIB15063.1"/>
    <property type="molecule type" value="Genomic_DNA"/>
</dbReference>
<reference evidence="1 2" key="1">
    <citation type="submission" date="2018-06" db="EMBL/GenBank/DDBJ databases">
        <title>Comparative genomics reveals the genomic features of Rhizophagus irregularis, R. cerebriforme, R. diaphanum and Gigaspora rosea, and their symbiotic lifestyle signature.</title>
        <authorList>
            <person name="Morin E."/>
            <person name="San Clemente H."/>
            <person name="Chen E.C.H."/>
            <person name="De La Providencia I."/>
            <person name="Hainaut M."/>
            <person name="Kuo A."/>
            <person name="Kohler A."/>
            <person name="Murat C."/>
            <person name="Tang N."/>
            <person name="Roy S."/>
            <person name="Loubradou J."/>
            <person name="Henrissat B."/>
            <person name="Grigoriev I.V."/>
            <person name="Corradi N."/>
            <person name="Roux C."/>
            <person name="Martin F.M."/>
        </authorList>
    </citation>
    <scope>NUCLEOTIDE SEQUENCE [LARGE SCALE GENOMIC DNA]</scope>
    <source>
        <strain evidence="1 2">DAOM 194757</strain>
    </source>
</reference>
<comment type="caution">
    <text evidence="1">The sequence shown here is derived from an EMBL/GenBank/DDBJ whole genome shotgun (WGS) entry which is preliminary data.</text>
</comment>
<gene>
    <name evidence="1" type="ORF">C2G38_2193330</name>
</gene>
<name>A0A397V539_9GLOM</name>
<protein>
    <submittedName>
        <fullName evidence="1">Uncharacterized protein</fullName>
    </submittedName>
</protein>
<sequence length="209" mass="24694">MDNLLTIRTKTEHLTVAEVQELLQSDTNMANRVISAVDMHLPELYNLMPYEENVTKESIQEAIRHRCQNLIDNPHIAACKLGQNWPKSSYNLYKRCPESYLDLLVTTLNPELNVQVPEHHLYQKCLEEINNELQDYIELINKLQRHTRYSTSYCLKVNKQTSQQSYRFGFPKKLRDQTFVQFDKHDRLELITAKNDSLINPYNQLQLQE</sequence>
<keyword evidence="2" id="KW-1185">Reference proteome</keyword>